<keyword evidence="2" id="KW-1185">Reference proteome</keyword>
<name>A0ACC2ECQ7_DIPCM</name>
<reference evidence="2" key="1">
    <citation type="journal article" date="2024" name="Proc. Natl. Acad. Sci. U.S.A.">
        <title>Extraordinary preservation of gene collinearity over three hundred million years revealed in homosporous lycophytes.</title>
        <authorList>
            <person name="Li C."/>
            <person name="Wickell D."/>
            <person name="Kuo L.Y."/>
            <person name="Chen X."/>
            <person name="Nie B."/>
            <person name="Liao X."/>
            <person name="Peng D."/>
            <person name="Ji J."/>
            <person name="Jenkins J."/>
            <person name="Williams M."/>
            <person name="Shu S."/>
            <person name="Plott C."/>
            <person name="Barry K."/>
            <person name="Rajasekar S."/>
            <person name="Grimwood J."/>
            <person name="Han X."/>
            <person name="Sun S."/>
            <person name="Hou Z."/>
            <person name="He W."/>
            <person name="Dai G."/>
            <person name="Sun C."/>
            <person name="Schmutz J."/>
            <person name="Leebens-Mack J.H."/>
            <person name="Li F.W."/>
            <person name="Wang L."/>
        </authorList>
    </citation>
    <scope>NUCLEOTIDE SEQUENCE [LARGE SCALE GENOMIC DNA]</scope>
    <source>
        <strain evidence="2">cv. PW_Plant_1</strain>
    </source>
</reference>
<gene>
    <name evidence="1" type="ORF">O6H91_02G008900</name>
</gene>
<protein>
    <submittedName>
        <fullName evidence="1">Uncharacterized protein</fullName>
    </submittedName>
</protein>
<accession>A0ACC2ECQ7</accession>
<proteinExistence type="predicted"/>
<sequence length="660" mass="72696">MGCSPSRLMRNKGKNITVRHRRGASESLIASKFQQNSQAIDDYYLLALSSRSDGVAPLDSQDQEHALDDPLKDADPVKEMYDKMKNLDTNGSMPPESWSEVSRVLSQFKFEAEQTSNKPASFQNERETIHIGELMDGLEEDIASPPMAACRVAEQPKSAEKRVFEVIHTIEELDNVAEPLPVASSCVSFAATPRSMSSTDIAYIEEDFIGATSRSPPFTTETAVYDQEALSDSSFAIKLAARSPQRESNPLFDALKASSISAPSEFANLCDNNPVSKSSSLKVDVAYQHGYVSPEHLSLIFPSHDGTRSENSVDEKGGCSVQVAYDVGNGAAFEEIDDTVFDPELLASLEEAFEKISENDWYSSRETADHTSHAVDNDPRRNSNASNSTFKGNKIQLTHTDACDSTSKTNEIQFIYSDASDSTSKSNKIQFIQADARDTTLKGNKIQIMQTDASDSTSKGNKTHIIQTDEGVRVQDILHVKQKKSTHFPLAGLQRQITASQVIDRFEVRCPPGGSHSVVLYLTSLRGIRKTFDDCNKLKTLILHFGIEIDERDVSLHSEFKQELKDLVAKTVPVPRLFIKGRYIGGLEDVLQLHEDGTLEDLLKGFPTQKAKEVCDGCGGVRFLPCPDCSGSCKVVTVKGEYRRCSDCNENGLVLCPICS</sequence>
<dbReference type="Proteomes" id="UP001162992">
    <property type="component" value="Chromosome 2"/>
</dbReference>
<comment type="caution">
    <text evidence="1">The sequence shown here is derived from an EMBL/GenBank/DDBJ whole genome shotgun (WGS) entry which is preliminary data.</text>
</comment>
<organism evidence="1 2">
    <name type="scientific">Diphasiastrum complanatum</name>
    <name type="common">Issler's clubmoss</name>
    <name type="synonym">Lycopodium complanatum</name>
    <dbReference type="NCBI Taxonomy" id="34168"/>
    <lineage>
        <taxon>Eukaryota</taxon>
        <taxon>Viridiplantae</taxon>
        <taxon>Streptophyta</taxon>
        <taxon>Embryophyta</taxon>
        <taxon>Tracheophyta</taxon>
        <taxon>Lycopodiopsida</taxon>
        <taxon>Lycopodiales</taxon>
        <taxon>Lycopodiaceae</taxon>
        <taxon>Lycopodioideae</taxon>
        <taxon>Diphasiastrum</taxon>
    </lineage>
</organism>
<dbReference type="EMBL" id="CM055093">
    <property type="protein sequence ID" value="KAJ7564241.1"/>
    <property type="molecule type" value="Genomic_DNA"/>
</dbReference>
<evidence type="ECO:0000313" key="2">
    <source>
        <dbReference type="Proteomes" id="UP001162992"/>
    </source>
</evidence>
<evidence type="ECO:0000313" key="1">
    <source>
        <dbReference type="EMBL" id="KAJ7564241.1"/>
    </source>
</evidence>